<comment type="caution">
    <text evidence="4">The sequence shown here is derived from an EMBL/GenBank/DDBJ whole genome shotgun (WGS) entry which is preliminary data.</text>
</comment>
<evidence type="ECO:0000313" key="5">
    <source>
        <dbReference type="Proteomes" id="UP001150062"/>
    </source>
</evidence>
<sequence length="495" mass="59277">MNNINYPVGIQTDLPLCEGCEKAASEFYCSRCKIYYCRNCELTEVHGKLLKKKHQKYIQNLSFKETSDNIQVKCKKHDQKFINYCKNEKILICAECVEDCSKSSHEIVSLKTATEHFYNYCKRIHLEIKKQEKGLDEEILQINNNQKKFNQEIVLTYTKTQEQSKLLKQLIDSFMEKNLRFLKKNQQIINKKYKKEIEFKKAQQDEYLNIKNMIRRIRNFKKENNIKLLIQEYCRLKESINKKKQRQKNLLLLNNNTRLFLGKGEDEDESEDEDRNYIQNNNKNKNKNKKYEKKKQENIKLINNLKQLKIQPRISQEKFNQKLKTRTIKLFNNNLTVINMSTKKYRSRVCGKKIYSSGIHEIKMRIDQFPNSENQVNEIYIGVINAENRKQFIKSGKWDGTYYFKTCWIPFDLNIKSTSWKIKEDPKMKFIEYGQAFHQGDNIRIILDMDQKEISFALNDSYFGIAWYNIPKQVCLFISLWGQEENENQISILWN</sequence>
<dbReference type="CDD" id="cd19757">
    <property type="entry name" value="Bbox1"/>
    <property type="match status" value="1"/>
</dbReference>
<dbReference type="SUPFAM" id="SSF49899">
    <property type="entry name" value="Concanavalin A-like lectins/glucanases"/>
    <property type="match status" value="1"/>
</dbReference>
<proteinExistence type="predicted"/>
<protein>
    <submittedName>
        <fullName evidence="4">Tripartite motif-containing 59-related</fullName>
    </submittedName>
</protein>
<dbReference type="Gene3D" id="2.60.120.920">
    <property type="match status" value="1"/>
</dbReference>
<evidence type="ECO:0000256" key="1">
    <source>
        <dbReference type="PROSITE-ProRule" id="PRU00024"/>
    </source>
</evidence>
<reference evidence="4" key="1">
    <citation type="submission" date="2022-08" db="EMBL/GenBank/DDBJ databases">
        <title>Novel sulfate-reducing endosymbionts in the free-living metamonad Anaeramoeba.</title>
        <authorList>
            <person name="Jerlstrom-Hultqvist J."/>
            <person name="Cepicka I."/>
            <person name="Gallot-Lavallee L."/>
            <person name="Salas-Leiva D."/>
            <person name="Curtis B.A."/>
            <person name="Zahonova K."/>
            <person name="Pipaliya S."/>
            <person name="Dacks J."/>
            <person name="Roger A.J."/>
        </authorList>
    </citation>
    <scope>NUCLEOTIDE SEQUENCE</scope>
    <source>
        <strain evidence="4">Schooner1</strain>
    </source>
</reference>
<dbReference type="Proteomes" id="UP001150062">
    <property type="component" value="Unassembled WGS sequence"/>
</dbReference>
<dbReference type="InterPro" id="IPR003877">
    <property type="entry name" value="SPRY_dom"/>
</dbReference>
<dbReference type="EMBL" id="JAOAOG010000331">
    <property type="protein sequence ID" value="KAJ6227883.1"/>
    <property type="molecule type" value="Genomic_DNA"/>
</dbReference>
<dbReference type="InterPro" id="IPR013320">
    <property type="entry name" value="ConA-like_dom_sf"/>
</dbReference>
<keyword evidence="1" id="KW-0862">Zinc</keyword>
<keyword evidence="1" id="KW-0863">Zinc-finger</keyword>
<accession>A0ABQ8X8D3</accession>
<organism evidence="4 5">
    <name type="scientific">Anaeramoeba flamelloides</name>
    <dbReference type="NCBI Taxonomy" id="1746091"/>
    <lineage>
        <taxon>Eukaryota</taxon>
        <taxon>Metamonada</taxon>
        <taxon>Anaeramoebidae</taxon>
        <taxon>Anaeramoeba</taxon>
    </lineage>
</organism>
<dbReference type="SMART" id="SM00336">
    <property type="entry name" value="BBOX"/>
    <property type="match status" value="2"/>
</dbReference>
<keyword evidence="1" id="KW-0479">Metal-binding</keyword>
<dbReference type="SUPFAM" id="SSF57845">
    <property type="entry name" value="B-box zinc-binding domain"/>
    <property type="match status" value="1"/>
</dbReference>
<dbReference type="PROSITE" id="PS50119">
    <property type="entry name" value="ZF_BBOX"/>
    <property type="match status" value="1"/>
</dbReference>
<name>A0ABQ8X8D3_9EUKA</name>
<gene>
    <name evidence="4" type="ORF">M0813_09297</name>
</gene>
<feature type="region of interest" description="Disordered" evidence="2">
    <location>
        <begin position="264"/>
        <end position="292"/>
    </location>
</feature>
<keyword evidence="5" id="KW-1185">Reference proteome</keyword>
<evidence type="ECO:0000313" key="4">
    <source>
        <dbReference type="EMBL" id="KAJ6227883.1"/>
    </source>
</evidence>
<dbReference type="InterPro" id="IPR000315">
    <property type="entry name" value="Znf_B-box"/>
</dbReference>
<evidence type="ECO:0000256" key="2">
    <source>
        <dbReference type="SAM" id="MobiDB-lite"/>
    </source>
</evidence>
<dbReference type="Gene3D" id="3.30.160.60">
    <property type="entry name" value="Classic Zinc Finger"/>
    <property type="match status" value="1"/>
</dbReference>
<feature type="domain" description="B box-type" evidence="3">
    <location>
        <begin position="12"/>
        <end position="59"/>
    </location>
</feature>
<feature type="compositionally biased region" description="Acidic residues" evidence="2">
    <location>
        <begin position="265"/>
        <end position="274"/>
    </location>
</feature>
<dbReference type="Pfam" id="PF00622">
    <property type="entry name" value="SPRY"/>
    <property type="match status" value="1"/>
</dbReference>
<dbReference type="InterPro" id="IPR043136">
    <property type="entry name" value="B30.2/SPRY_sf"/>
</dbReference>
<evidence type="ECO:0000259" key="3">
    <source>
        <dbReference type="PROSITE" id="PS50119"/>
    </source>
</evidence>